<dbReference type="SUPFAM" id="SSF46689">
    <property type="entry name" value="Homeodomain-like"/>
    <property type="match status" value="2"/>
</dbReference>
<evidence type="ECO:0000313" key="5">
    <source>
        <dbReference type="EMBL" id="SDF37380.1"/>
    </source>
</evidence>
<reference evidence="6" key="1">
    <citation type="submission" date="2016-10" db="EMBL/GenBank/DDBJ databases">
        <authorList>
            <person name="Varghese N."/>
            <person name="Submissions S."/>
        </authorList>
    </citation>
    <scope>NUCLEOTIDE SEQUENCE [LARGE SCALE GENOMIC DNA]</scope>
    <source>
        <strain evidence="6">DSM 25329</strain>
    </source>
</reference>
<accession>A0A1G7KK99</accession>
<dbReference type="Gene3D" id="1.10.10.60">
    <property type="entry name" value="Homeodomain-like"/>
    <property type="match status" value="2"/>
</dbReference>
<name>A0A1G7KK99_9BACT</name>
<evidence type="ECO:0000259" key="4">
    <source>
        <dbReference type="PROSITE" id="PS01124"/>
    </source>
</evidence>
<dbReference type="PRINTS" id="PR00032">
    <property type="entry name" value="HTHARAC"/>
</dbReference>
<dbReference type="STRING" id="659014.SAMN04487996_110138"/>
<dbReference type="AlphaFoldDB" id="A0A1G7KK99"/>
<dbReference type="InterPro" id="IPR018060">
    <property type="entry name" value="HTH_AraC"/>
</dbReference>
<gene>
    <name evidence="5" type="ORF">SAMN04487996_110138</name>
</gene>
<keyword evidence="1" id="KW-0805">Transcription regulation</keyword>
<sequence>MEARQTRSFDKGQMTGITWQCDGILLGHAVSRFTELSGFHSKSANVDVVRMHFGLKGDYLFTYDQLGKTFDLVGGHHNIMYSREFEMTVQAKTLEIETFGIQFPKEVFIQFTQNASDTLKRFSEAIILGKSAILTDSWGTIDSPIQQVIQQIIHCKYSESLKKLFLLSKSIELLVLCADACEASERKTETFIKTKSDKEKIIAVRDLINDRVHCPPNLSEIAQHVGLNEYKLKKGFKETFNNTIFGYLTDQRLQLAKQYLLDTQQTAAEISTQLGYATPQHFNNAFKKKFGVTPFSVRNNP</sequence>
<dbReference type="PROSITE" id="PS01124">
    <property type="entry name" value="HTH_ARAC_FAMILY_2"/>
    <property type="match status" value="1"/>
</dbReference>
<organism evidence="5 6">
    <name type="scientific">Dyadobacter soli</name>
    <dbReference type="NCBI Taxonomy" id="659014"/>
    <lineage>
        <taxon>Bacteria</taxon>
        <taxon>Pseudomonadati</taxon>
        <taxon>Bacteroidota</taxon>
        <taxon>Cytophagia</taxon>
        <taxon>Cytophagales</taxon>
        <taxon>Spirosomataceae</taxon>
        <taxon>Dyadobacter</taxon>
    </lineage>
</organism>
<protein>
    <submittedName>
        <fullName evidence="5">AraC-type DNA-binding protein</fullName>
    </submittedName>
</protein>
<keyword evidence="6" id="KW-1185">Reference proteome</keyword>
<dbReference type="SMART" id="SM00342">
    <property type="entry name" value="HTH_ARAC"/>
    <property type="match status" value="1"/>
</dbReference>
<dbReference type="InterPro" id="IPR053142">
    <property type="entry name" value="PchR_regulatory_protein"/>
</dbReference>
<evidence type="ECO:0000256" key="3">
    <source>
        <dbReference type="ARBA" id="ARBA00023163"/>
    </source>
</evidence>
<evidence type="ECO:0000313" key="6">
    <source>
        <dbReference type="Proteomes" id="UP000198748"/>
    </source>
</evidence>
<dbReference type="Proteomes" id="UP000198748">
    <property type="component" value="Unassembled WGS sequence"/>
</dbReference>
<dbReference type="InterPro" id="IPR009057">
    <property type="entry name" value="Homeodomain-like_sf"/>
</dbReference>
<dbReference type="GO" id="GO:0043565">
    <property type="term" value="F:sequence-specific DNA binding"/>
    <property type="evidence" value="ECO:0007669"/>
    <property type="project" value="InterPro"/>
</dbReference>
<dbReference type="OrthoDB" id="799767at2"/>
<dbReference type="InterPro" id="IPR020449">
    <property type="entry name" value="Tscrpt_reg_AraC-type_HTH"/>
</dbReference>
<dbReference type="EMBL" id="FNAN01000010">
    <property type="protein sequence ID" value="SDF37380.1"/>
    <property type="molecule type" value="Genomic_DNA"/>
</dbReference>
<dbReference type="RefSeq" id="WP_090152781.1">
    <property type="nucleotide sequence ID" value="NZ_FNAN01000010.1"/>
</dbReference>
<dbReference type="Pfam" id="PF12833">
    <property type="entry name" value="HTH_18"/>
    <property type="match status" value="1"/>
</dbReference>
<keyword evidence="3" id="KW-0804">Transcription</keyword>
<keyword evidence="2 5" id="KW-0238">DNA-binding</keyword>
<dbReference type="GO" id="GO:0003700">
    <property type="term" value="F:DNA-binding transcription factor activity"/>
    <property type="evidence" value="ECO:0007669"/>
    <property type="project" value="InterPro"/>
</dbReference>
<dbReference type="PANTHER" id="PTHR47893">
    <property type="entry name" value="REGULATORY PROTEIN PCHR"/>
    <property type="match status" value="1"/>
</dbReference>
<evidence type="ECO:0000256" key="2">
    <source>
        <dbReference type="ARBA" id="ARBA00023125"/>
    </source>
</evidence>
<dbReference type="PANTHER" id="PTHR47893:SF1">
    <property type="entry name" value="REGULATORY PROTEIN PCHR"/>
    <property type="match status" value="1"/>
</dbReference>
<proteinExistence type="predicted"/>
<evidence type="ECO:0000256" key="1">
    <source>
        <dbReference type="ARBA" id="ARBA00023015"/>
    </source>
</evidence>
<feature type="domain" description="HTH araC/xylS-type" evidence="4">
    <location>
        <begin position="202"/>
        <end position="300"/>
    </location>
</feature>